<protein>
    <submittedName>
        <fullName evidence="3">4'-phosphopantetheinyl transferase</fullName>
    </submittedName>
</protein>
<dbReference type="InterPro" id="IPR008278">
    <property type="entry name" value="4-PPantetheinyl_Trfase_dom"/>
</dbReference>
<dbReference type="InterPro" id="IPR037143">
    <property type="entry name" value="4-PPantetheinyl_Trfase_dom_sf"/>
</dbReference>
<evidence type="ECO:0000256" key="1">
    <source>
        <dbReference type="ARBA" id="ARBA00022679"/>
    </source>
</evidence>
<reference evidence="3" key="1">
    <citation type="journal article" date="2021" name="Proc. Natl. Acad. Sci. U.S.A.">
        <title>A Catalog of Tens of Thousands of Viruses from Human Metagenomes Reveals Hidden Associations with Chronic Diseases.</title>
        <authorList>
            <person name="Tisza M.J."/>
            <person name="Buck C.B."/>
        </authorList>
    </citation>
    <scope>NUCLEOTIDE SEQUENCE</scope>
    <source>
        <strain evidence="3">CtBLh2</strain>
    </source>
</reference>
<dbReference type="SUPFAM" id="SSF56214">
    <property type="entry name" value="4'-phosphopantetheinyl transferase"/>
    <property type="match status" value="2"/>
</dbReference>
<proteinExistence type="predicted"/>
<evidence type="ECO:0000259" key="2">
    <source>
        <dbReference type="Pfam" id="PF01648"/>
    </source>
</evidence>
<name>A0A8S5S3A8_9CAUD</name>
<evidence type="ECO:0000313" key="3">
    <source>
        <dbReference type="EMBL" id="DAF45170.1"/>
    </source>
</evidence>
<dbReference type="GO" id="GO:0008897">
    <property type="term" value="F:holo-[acyl-carrier-protein] synthase activity"/>
    <property type="evidence" value="ECO:0007669"/>
    <property type="project" value="InterPro"/>
</dbReference>
<dbReference type="GO" id="GO:0000287">
    <property type="term" value="F:magnesium ion binding"/>
    <property type="evidence" value="ECO:0007669"/>
    <property type="project" value="InterPro"/>
</dbReference>
<organism evidence="3">
    <name type="scientific">Siphoviridae sp. ctBLh2</name>
    <dbReference type="NCBI Taxonomy" id="2827803"/>
    <lineage>
        <taxon>Viruses</taxon>
        <taxon>Duplodnaviria</taxon>
        <taxon>Heunggongvirae</taxon>
        <taxon>Uroviricota</taxon>
        <taxon>Caudoviricetes</taxon>
    </lineage>
</organism>
<dbReference type="Pfam" id="PF01648">
    <property type="entry name" value="ACPS"/>
    <property type="match status" value="1"/>
</dbReference>
<keyword evidence="1 3" id="KW-0808">Transferase</keyword>
<sequence length="187" mass="20497">MKRLLTGPLLDAGETGPWVTASERAAAAAFGSARRRAEYLTWRTMVRRELGRCVEITYDAAGAPCLADGSAFLSVSHCPQRVAVCISDAPCAVDVESEERDFGRVADRYMTSSERALSAEPWWPAAVWCAKETLYKYARRRELDLLRDLHVLSLDAEAGRIVGSIAGGAPLSLSMRREEGCMLVCIL</sequence>
<feature type="domain" description="4'-phosphopantetheinyl transferase" evidence="2">
    <location>
        <begin position="91"/>
        <end position="156"/>
    </location>
</feature>
<dbReference type="EMBL" id="BK032514">
    <property type="protein sequence ID" value="DAF45170.1"/>
    <property type="molecule type" value="Genomic_DNA"/>
</dbReference>
<accession>A0A8S5S3A8</accession>
<dbReference type="Gene3D" id="3.90.470.20">
    <property type="entry name" value="4'-phosphopantetheinyl transferase domain"/>
    <property type="match status" value="1"/>
</dbReference>